<evidence type="ECO:0000256" key="1">
    <source>
        <dbReference type="SAM" id="Phobius"/>
    </source>
</evidence>
<evidence type="ECO:0000313" key="2">
    <source>
        <dbReference type="EMBL" id="PNX55781.1"/>
    </source>
</evidence>
<comment type="caution">
    <text evidence="2">The sequence shown here is derived from an EMBL/GenBank/DDBJ whole genome shotgun (WGS) entry which is preliminary data.</text>
</comment>
<protein>
    <submittedName>
        <fullName evidence="2">Uncharacterized protein</fullName>
    </submittedName>
</protein>
<reference evidence="2 3" key="1">
    <citation type="journal article" date="2014" name="Am. J. Bot.">
        <title>Genome assembly and annotation for red clover (Trifolium pratense; Fabaceae).</title>
        <authorList>
            <person name="Istvanek J."/>
            <person name="Jaros M."/>
            <person name="Krenek A."/>
            <person name="Repkova J."/>
        </authorList>
    </citation>
    <scope>NUCLEOTIDE SEQUENCE [LARGE SCALE GENOMIC DNA]</scope>
    <source>
        <strain evidence="3">cv. Tatra</strain>
        <tissue evidence="2">Young leaves</tissue>
    </source>
</reference>
<feature type="transmembrane region" description="Helical" evidence="1">
    <location>
        <begin position="45"/>
        <end position="67"/>
    </location>
</feature>
<dbReference type="Proteomes" id="UP000236291">
    <property type="component" value="Unassembled WGS sequence"/>
</dbReference>
<gene>
    <name evidence="2" type="ORF">L195_g049411</name>
</gene>
<proteinExistence type="predicted"/>
<keyword evidence="1" id="KW-1133">Transmembrane helix</keyword>
<sequence>MLCSTMELVTGGLNGEEVDITIDNFMVLAVFLMYGTSLPSFERSILFIQLPFIVQYTYVCDLAYAAAIPSR</sequence>
<keyword evidence="1" id="KW-0812">Transmembrane</keyword>
<reference evidence="2 3" key="2">
    <citation type="journal article" date="2017" name="Front. Plant Sci.">
        <title>Gene Classification and Mining of Molecular Markers Useful in Red Clover (Trifolium pratense) Breeding.</title>
        <authorList>
            <person name="Istvanek J."/>
            <person name="Dluhosova J."/>
            <person name="Dluhos P."/>
            <person name="Patkova L."/>
            <person name="Nedelnik J."/>
            <person name="Repkova J."/>
        </authorList>
    </citation>
    <scope>NUCLEOTIDE SEQUENCE [LARGE SCALE GENOMIC DNA]</scope>
    <source>
        <strain evidence="3">cv. Tatra</strain>
        <tissue evidence="2">Young leaves</tissue>
    </source>
</reference>
<organism evidence="2 3">
    <name type="scientific">Trifolium pratense</name>
    <name type="common">Red clover</name>
    <dbReference type="NCBI Taxonomy" id="57577"/>
    <lineage>
        <taxon>Eukaryota</taxon>
        <taxon>Viridiplantae</taxon>
        <taxon>Streptophyta</taxon>
        <taxon>Embryophyta</taxon>
        <taxon>Tracheophyta</taxon>
        <taxon>Spermatophyta</taxon>
        <taxon>Magnoliopsida</taxon>
        <taxon>eudicotyledons</taxon>
        <taxon>Gunneridae</taxon>
        <taxon>Pentapetalae</taxon>
        <taxon>rosids</taxon>
        <taxon>fabids</taxon>
        <taxon>Fabales</taxon>
        <taxon>Fabaceae</taxon>
        <taxon>Papilionoideae</taxon>
        <taxon>50 kb inversion clade</taxon>
        <taxon>NPAAA clade</taxon>
        <taxon>Hologalegina</taxon>
        <taxon>IRL clade</taxon>
        <taxon>Trifolieae</taxon>
        <taxon>Trifolium</taxon>
    </lineage>
</organism>
<accession>A0A2K3JP09</accession>
<dbReference type="EMBL" id="ASHM01072777">
    <property type="protein sequence ID" value="PNX55781.1"/>
    <property type="molecule type" value="Genomic_DNA"/>
</dbReference>
<feature type="transmembrane region" description="Helical" evidence="1">
    <location>
        <begin position="20"/>
        <end position="38"/>
    </location>
</feature>
<name>A0A2K3JP09_TRIPR</name>
<keyword evidence="1" id="KW-0472">Membrane</keyword>
<dbReference type="AlphaFoldDB" id="A0A2K3JP09"/>
<evidence type="ECO:0000313" key="3">
    <source>
        <dbReference type="Proteomes" id="UP000236291"/>
    </source>
</evidence>